<proteinExistence type="predicted"/>
<gene>
    <name evidence="6" type="ORF">BVC71_04895</name>
</gene>
<evidence type="ECO:0000256" key="1">
    <source>
        <dbReference type="ARBA" id="ARBA00004141"/>
    </source>
</evidence>
<sequence length="157" mass="16926">MTLTRKHYILIAAGGSALTLFGAMVIFQRFLDLPPCAMCIWQRWPHAIAIGLGVLAYLTRGWIFPALGAISAAVTAGIGLYHFGVEHDYWEGPSSCTSGGSGISGMSTADLLSVDSGPKLIMCDQISWELFGISMPGWNAIVSIILVYFWIKAIRAS</sequence>
<evidence type="ECO:0000256" key="5">
    <source>
        <dbReference type="SAM" id="Phobius"/>
    </source>
</evidence>
<dbReference type="Proteomes" id="UP000194664">
    <property type="component" value="Unassembled WGS sequence"/>
</dbReference>
<keyword evidence="3 5" id="KW-1133">Transmembrane helix</keyword>
<feature type="transmembrane region" description="Helical" evidence="5">
    <location>
        <begin position="130"/>
        <end position="151"/>
    </location>
</feature>
<evidence type="ECO:0000313" key="6">
    <source>
        <dbReference type="EMBL" id="OUD10820.1"/>
    </source>
</evidence>
<reference evidence="6 7" key="1">
    <citation type="submission" date="2016-12" db="EMBL/GenBank/DDBJ databases">
        <title>The draft genome sequence of HSLHS2.</title>
        <authorList>
            <person name="Hu D."/>
            <person name="Wang L."/>
            <person name="Shao Z."/>
        </authorList>
    </citation>
    <scope>NUCLEOTIDE SEQUENCE [LARGE SCALE GENOMIC DNA]</scope>
    <source>
        <strain evidence="6">MCCC 1A06712</strain>
    </source>
</reference>
<feature type="transmembrane region" description="Helical" evidence="5">
    <location>
        <begin position="66"/>
        <end position="84"/>
    </location>
</feature>
<feature type="transmembrane region" description="Helical" evidence="5">
    <location>
        <begin position="7"/>
        <end position="31"/>
    </location>
</feature>
<evidence type="ECO:0000313" key="7">
    <source>
        <dbReference type="Proteomes" id="UP000194664"/>
    </source>
</evidence>
<dbReference type="GO" id="GO:0016020">
    <property type="term" value="C:membrane"/>
    <property type="evidence" value="ECO:0007669"/>
    <property type="project" value="UniProtKB-SubCell"/>
</dbReference>
<dbReference type="OrthoDB" id="9808637at2"/>
<dbReference type="Gene3D" id="1.20.1550.10">
    <property type="entry name" value="DsbB-like"/>
    <property type="match status" value="1"/>
</dbReference>
<dbReference type="RefSeq" id="WP_086450467.1">
    <property type="nucleotide sequence ID" value="NZ_MSPP01000001.1"/>
</dbReference>
<comment type="caution">
    <text evidence="6">The sequence shown here is derived from an EMBL/GenBank/DDBJ whole genome shotgun (WGS) entry which is preliminary data.</text>
</comment>
<keyword evidence="2 5" id="KW-0812">Transmembrane</keyword>
<keyword evidence="7" id="KW-1185">Reference proteome</keyword>
<dbReference type="EMBL" id="MSPP01000001">
    <property type="protein sequence ID" value="OUD10820.1"/>
    <property type="molecule type" value="Genomic_DNA"/>
</dbReference>
<organism evidence="6 7">
    <name type="scientific">Marivivens niveibacter</name>
    <dbReference type="NCBI Taxonomy" id="1930667"/>
    <lineage>
        <taxon>Bacteria</taxon>
        <taxon>Pseudomonadati</taxon>
        <taxon>Pseudomonadota</taxon>
        <taxon>Alphaproteobacteria</taxon>
        <taxon>Rhodobacterales</taxon>
        <taxon>Paracoccaceae</taxon>
        <taxon>Marivivens group</taxon>
        <taxon>Marivivens</taxon>
    </lineage>
</organism>
<name>A0A251X275_9RHOB</name>
<evidence type="ECO:0000256" key="3">
    <source>
        <dbReference type="ARBA" id="ARBA00022989"/>
    </source>
</evidence>
<evidence type="ECO:0000256" key="2">
    <source>
        <dbReference type="ARBA" id="ARBA00022692"/>
    </source>
</evidence>
<dbReference type="InterPro" id="IPR003752">
    <property type="entry name" value="DiS_bond_form_DsbB/BdbC"/>
</dbReference>
<dbReference type="AlphaFoldDB" id="A0A251X275"/>
<feature type="transmembrane region" description="Helical" evidence="5">
    <location>
        <begin position="43"/>
        <end position="59"/>
    </location>
</feature>
<evidence type="ECO:0000256" key="4">
    <source>
        <dbReference type="ARBA" id="ARBA00023136"/>
    </source>
</evidence>
<dbReference type="GO" id="GO:0006457">
    <property type="term" value="P:protein folding"/>
    <property type="evidence" value="ECO:0007669"/>
    <property type="project" value="InterPro"/>
</dbReference>
<dbReference type="Pfam" id="PF02600">
    <property type="entry name" value="DsbB"/>
    <property type="match status" value="1"/>
</dbReference>
<dbReference type="PIRSF" id="PIRSF033913">
    <property type="entry name" value="S-S_format_DsbB"/>
    <property type="match status" value="1"/>
</dbReference>
<dbReference type="InterPro" id="IPR024199">
    <property type="entry name" value="Uncharacterised_DsbB"/>
</dbReference>
<protein>
    <submittedName>
        <fullName evidence="6">Disulfide bond formation protein B</fullName>
    </submittedName>
</protein>
<dbReference type="GO" id="GO:0015035">
    <property type="term" value="F:protein-disulfide reductase activity"/>
    <property type="evidence" value="ECO:0007669"/>
    <property type="project" value="InterPro"/>
</dbReference>
<keyword evidence="4 5" id="KW-0472">Membrane</keyword>
<dbReference type="SUPFAM" id="SSF158442">
    <property type="entry name" value="DsbB-like"/>
    <property type="match status" value="1"/>
</dbReference>
<accession>A0A251X275</accession>
<comment type="subcellular location">
    <subcellularLocation>
        <location evidence="1">Membrane</location>
        <topology evidence="1">Multi-pass membrane protein</topology>
    </subcellularLocation>
</comment>
<dbReference type="InterPro" id="IPR023380">
    <property type="entry name" value="DsbB-like_sf"/>
</dbReference>